<dbReference type="InterPro" id="IPR013196">
    <property type="entry name" value="HTH_11"/>
</dbReference>
<dbReference type="InterPro" id="IPR026881">
    <property type="entry name" value="WYL_dom"/>
</dbReference>
<gene>
    <name evidence="3" type="ordered locus">Mmwyl1_0282</name>
</gene>
<sequence length="231" mass="27244">MRRADRLFQLIQILRRVNRPVTAAKLAEELEVSKRTVYRDIADLVGQRVPIEGEAGLGYTLSEFYNMPPLMFTQDELEALVLGVQLVQSLPDKTIGNSAKDVYAKIRDVIPPSFITTLSDAGVRIKPRELEPEKQDTRYLREAIRANKKIRITYSDRDENKSERVVWPIMLGYDEAYCLLIAWCEQRQQYRHFRVDRIRHMERLDISVPIAGNELRQRWELWREQIFLNKR</sequence>
<feature type="domain" description="WYL" evidence="2">
    <location>
        <begin position="140"/>
        <end position="202"/>
    </location>
</feature>
<feature type="domain" description="Helix-turn-helix type 11" evidence="1">
    <location>
        <begin position="6"/>
        <end position="59"/>
    </location>
</feature>
<dbReference type="InterPro" id="IPR036390">
    <property type="entry name" value="WH_DNA-bd_sf"/>
</dbReference>
<dbReference type="PANTHER" id="PTHR34580:SF3">
    <property type="entry name" value="PROTEIN PAFB"/>
    <property type="match status" value="1"/>
</dbReference>
<dbReference type="Gene3D" id="1.10.10.10">
    <property type="entry name" value="Winged helix-like DNA-binding domain superfamily/Winged helix DNA-binding domain"/>
    <property type="match status" value="1"/>
</dbReference>
<dbReference type="STRING" id="400668.Mmwyl1_0282"/>
<dbReference type="Pfam" id="PF08279">
    <property type="entry name" value="HTH_11"/>
    <property type="match status" value="1"/>
</dbReference>
<dbReference type="OrthoDB" id="9807255at2"/>
<proteinExistence type="predicted"/>
<dbReference type="AlphaFoldDB" id="A6VRZ4"/>
<evidence type="ECO:0000259" key="2">
    <source>
        <dbReference type="Pfam" id="PF13280"/>
    </source>
</evidence>
<accession>A6VRZ4</accession>
<protein>
    <submittedName>
        <fullName evidence="3">Helix-turn-helix type 11 domain protein</fullName>
    </submittedName>
</protein>
<dbReference type="PANTHER" id="PTHR34580">
    <property type="match status" value="1"/>
</dbReference>
<dbReference type="InterPro" id="IPR036388">
    <property type="entry name" value="WH-like_DNA-bd_sf"/>
</dbReference>
<name>A6VRZ4_MARMS</name>
<dbReference type="PROSITE" id="PS52050">
    <property type="entry name" value="WYL"/>
    <property type="match status" value="1"/>
</dbReference>
<dbReference type="KEGG" id="mmw:Mmwyl1_0282"/>
<organism evidence="3">
    <name type="scientific">Marinomonas sp. (strain MWYL1)</name>
    <dbReference type="NCBI Taxonomy" id="400668"/>
    <lineage>
        <taxon>Bacteria</taxon>
        <taxon>Pseudomonadati</taxon>
        <taxon>Pseudomonadota</taxon>
        <taxon>Gammaproteobacteria</taxon>
        <taxon>Oceanospirillales</taxon>
        <taxon>Oceanospirillaceae</taxon>
        <taxon>Marinomonas</taxon>
    </lineage>
</organism>
<dbReference type="InterPro" id="IPR051534">
    <property type="entry name" value="CBASS_pafABC_assoc_protein"/>
</dbReference>
<dbReference type="Pfam" id="PF13280">
    <property type="entry name" value="WYL"/>
    <property type="match status" value="1"/>
</dbReference>
<dbReference type="eggNOG" id="COG2378">
    <property type="taxonomic scope" value="Bacteria"/>
</dbReference>
<dbReference type="EMBL" id="CP000749">
    <property type="protein sequence ID" value="ABR69223.1"/>
    <property type="molecule type" value="Genomic_DNA"/>
</dbReference>
<evidence type="ECO:0000259" key="1">
    <source>
        <dbReference type="Pfam" id="PF08279"/>
    </source>
</evidence>
<evidence type="ECO:0000313" key="3">
    <source>
        <dbReference type="EMBL" id="ABR69223.1"/>
    </source>
</evidence>
<dbReference type="HOGENOM" id="CLU_041141_7_1_6"/>
<reference evidence="3" key="1">
    <citation type="submission" date="2007-06" db="EMBL/GenBank/DDBJ databases">
        <title>Complete sequence of Marinomonas sp. MWYL1.</title>
        <authorList>
            <consortium name="US DOE Joint Genome Institute"/>
            <person name="Copeland A."/>
            <person name="Lucas S."/>
            <person name="Lapidus A."/>
            <person name="Barry K."/>
            <person name="Glavina del Rio T."/>
            <person name="Dalin E."/>
            <person name="Tice H."/>
            <person name="Pitluck S."/>
            <person name="Kiss H."/>
            <person name="Brettin T."/>
            <person name="Bruce D."/>
            <person name="Detter J.C."/>
            <person name="Han C."/>
            <person name="Schmutz J."/>
            <person name="Larimer F."/>
            <person name="Land M."/>
            <person name="Hauser L."/>
            <person name="Kyrpides N."/>
            <person name="Kim E."/>
            <person name="Johnston A.W.B."/>
            <person name="Todd J.D."/>
            <person name="Rogers R."/>
            <person name="Wexler M."/>
            <person name="Bond P.L."/>
            <person name="Li Y."/>
            <person name="Richardson P."/>
        </authorList>
    </citation>
    <scope>NUCLEOTIDE SEQUENCE [LARGE SCALE GENOMIC DNA]</scope>
    <source>
        <strain evidence="3">MWYL1</strain>
    </source>
</reference>
<dbReference type="SUPFAM" id="SSF46785">
    <property type="entry name" value="Winged helix' DNA-binding domain"/>
    <property type="match status" value="1"/>
</dbReference>